<protein>
    <submittedName>
        <fullName evidence="1">Uncharacterized protein</fullName>
    </submittedName>
</protein>
<dbReference type="EMBL" id="JAYGGQ010000001">
    <property type="protein sequence ID" value="MEA5453284.1"/>
    <property type="molecule type" value="Genomic_DNA"/>
</dbReference>
<keyword evidence="2" id="KW-1185">Reference proteome</keyword>
<evidence type="ECO:0000313" key="2">
    <source>
        <dbReference type="Proteomes" id="UP001304769"/>
    </source>
</evidence>
<dbReference type="RefSeq" id="WP_323277056.1">
    <property type="nucleotide sequence ID" value="NZ_JAYGGQ010000001.1"/>
</dbReference>
<gene>
    <name evidence="1" type="ORF">SPF06_00980</name>
</gene>
<accession>A0ABU5T1C2</accession>
<sequence>MTAPPPTPRLIGYTAAAAHHEMESVAVLMSSIAQLELADHRHRVKRTEHRTPNSWAETLVCTCGDWIHPDESWDAHIIAAAGECE</sequence>
<reference evidence="1 2" key="1">
    <citation type="submission" date="2023-12" db="EMBL/GenBank/DDBJ databases">
        <title>Sinomonas terricola sp. nov, isolated from litchi orchard soil in Guangdong, PR China.</title>
        <authorList>
            <person name="Jiaxin W."/>
            <person name="Yang Z."/>
            <person name="Honghui Z."/>
        </authorList>
    </citation>
    <scope>NUCLEOTIDE SEQUENCE [LARGE SCALE GENOMIC DNA]</scope>
    <source>
        <strain evidence="1 2">JGH33</strain>
    </source>
</reference>
<proteinExistence type="predicted"/>
<organism evidence="1 2">
    <name type="scientific">Sinomonas terricola</name>
    <dbReference type="NCBI Taxonomy" id="3110330"/>
    <lineage>
        <taxon>Bacteria</taxon>
        <taxon>Bacillati</taxon>
        <taxon>Actinomycetota</taxon>
        <taxon>Actinomycetes</taxon>
        <taxon>Micrococcales</taxon>
        <taxon>Micrococcaceae</taxon>
        <taxon>Sinomonas</taxon>
    </lineage>
</organism>
<dbReference type="Proteomes" id="UP001304769">
    <property type="component" value="Unassembled WGS sequence"/>
</dbReference>
<name>A0ABU5T1C2_9MICC</name>
<comment type="caution">
    <text evidence="1">The sequence shown here is derived from an EMBL/GenBank/DDBJ whole genome shotgun (WGS) entry which is preliminary data.</text>
</comment>
<evidence type="ECO:0000313" key="1">
    <source>
        <dbReference type="EMBL" id="MEA5453284.1"/>
    </source>
</evidence>